<evidence type="ECO:0000313" key="2">
    <source>
        <dbReference type="EMBL" id="VEL14810.1"/>
    </source>
</evidence>
<reference evidence="2" key="1">
    <citation type="submission" date="2018-11" db="EMBL/GenBank/DDBJ databases">
        <authorList>
            <consortium name="Pathogen Informatics"/>
        </authorList>
    </citation>
    <scope>NUCLEOTIDE SEQUENCE</scope>
</reference>
<dbReference type="Proteomes" id="UP000784294">
    <property type="component" value="Unassembled WGS sequence"/>
</dbReference>
<protein>
    <submittedName>
        <fullName evidence="2">Uncharacterized protein</fullName>
    </submittedName>
</protein>
<feature type="region of interest" description="Disordered" evidence="1">
    <location>
        <begin position="36"/>
        <end position="61"/>
    </location>
</feature>
<accession>A0A3S5A8U0</accession>
<proteinExistence type="predicted"/>
<name>A0A3S5A8U0_9PLAT</name>
<evidence type="ECO:0000313" key="3">
    <source>
        <dbReference type="Proteomes" id="UP000784294"/>
    </source>
</evidence>
<gene>
    <name evidence="2" type="ORF">PXEA_LOCUS8250</name>
</gene>
<dbReference type="AlphaFoldDB" id="A0A3S5A8U0"/>
<comment type="caution">
    <text evidence="2">The sequence shown here is derived from an EMBL/GenBank/DDBJ whole genome shotgun (WGS) entry which is preliminary data.</text>
</comment>
<sequence>MSSWLQASRAAHTADMATIIPMHQTNVVSWREPFVGQSTASPNSRFGHPNAGPTGKRRNLASLEPGGEVAVPPGYDSATSPSTGHINTDFSLCRASLLTTSSPGTCSEPEIIAQNGAISVAKSARLSLMTRFGSSEMMTQPTRSWSRLLAVDSTRCPSSPGTGGGIAYTPSPPYHATGYSQGVSHGAAITGTDIGISLHGSSFPASRPIPCSNIA</sequence>
<dbReference type="EMBL" id="CAAALY010022417">
    <property type="protein sequence ID" value="VEL14810.1"/>
    <property type="molecule type" value="Genomic_DNA"/>
</dbReference>
<keyword evidence="3" id="KW-1185">Reference proteome</keyword>
<organism evidence="2 3">
    <name type="scientific">Protopolystoma xenopodis</name>
    <dbReference type="NCBI Taxonomy" id="117903"/>
    <lineage>
        <taxon>Eukaryota</taxon>
        <taxon>Metazoa</taxon>
        <taxon>Spiralia</taxon>
        <taxon>Lophotrochozoa</taxon>
        <taxon>Platyhelminthes</taxon>
        <taxon>Monogenea</taxon>
        <taxon>Polyopisthocotylea</taxon>
        <taxon>Polystomatidea</taxon>
        <taxon>Polystomatidae</taxon>
        <taxon>Protopolystoma</taxon>
    </lineage>
</organism>
<evidence type="ECO:0000256" key="1">
    <source>
        <dbReference type="SAM" id="MobiDB-lite"/>
    </source>
</evidence>